<dbReference type="PROSITE" id="PS51176">
    <property type="entry name" value="PDH_ADH"/>
    <property type="match status" value="1"/>
</dbReference>
<dbReference type="GO" id="GO:0004665">
    <property type="term" value="F:prephenate dehydrogenase (NADP+) activity"/>
    <property type="evidence" value="ECO:0007669"/>
    <property type="project" value="InterPro"/>
</dbReference>
<dbReference type="PANTHER" id="PTHR21363:SF0">
    <property type="entry name" value="PREPHENATE DEHYDROGENASE [NADP(+)]"/>
    <property type="match status" value="1"/>
</dbReference>
<dbReference type="GO" id="GO:0006571">
    <property type="term" value="P:tyrosine biosynthetic process"/>
    <property type="evidence" value="ECO:0007669"/>
    <property type="project" value="InterPro"/>
</dbReference>
<dbReference type="Pfam" id="PF02153">
    <property type="entry name" value="PDH_N"/>
    <property type="match status" value="1"/>
</dbReference>
<dbReference type="AlphaFoldDB" id="D1B761"/>
<dbReference type="RefSeq" id="WP_012870361.1">
    <property type="nucleotide sequence ID" value="NC_013522.1"/>
</dbReference>
<organism evidence="3 4">
    <name type="scientific">Thermanaerovibrio acidaminovorans (strain ATCC 49978 / DSM 6589 / Su883)</name>
    <name type="common">Selenomonas acidaminovorans</name>
    <dbReference type="NCBI Taxonomy" id="525903"/>
    <lineage>
        <taxon>Bacteria</taxon>
        <taxon>Thermotogati</taxon>
        <taxon>Synergistota</taxon>
        <taxon>Synergistia</taxon>
        <taxon>Synergistales</taxon>
        <taxon>Synergistaceae</taxon>
        <taxon>Thermanaerovibrio</taxon>
    </lineage>
</organism>
<dbReference type="EMBL" id="CP001818">
    <property type="protein sequence ID" value="ACZ19852.1"/>
    <property type="molecule type" value="Genomic_DNA"/>
</dbReference>
<dbReference type="InterPro" id="IPR050812">
    <property type="entry name" value="Preph/Arog_dehydrog"/>
</dbReference>
<accession>D1B761</accession>
<dbReference type="SUPFAM" id="SSF51735">
    <property type="entry name" value="NAD(P)-binding Rossmann-fold domains"/>
    <property type="match status" value="1"/>
</dbReference>
<evidence type="ECO:0000259" key="2">
    <source>
        <dbReference type="PROSITE" id="PS51176"/>
    </source>
</evidence>
<dbReference type="Pfam" id="PF20463">
    <property type="entry name" value="PDH_C"/>
    <property type="match status" value="1"/>
</dbReference>
<name>D1B761_THEAS</name>
<sequence length="283" mass="29820">MGAGRHVGIVGLGLMGGSMAMGLSSVPGVSVWGWDLDRGTLERARSMGILDGAARDLGELAERCHLVILAVPPWEVIPLAMELSPSFRGFVMDLSSVKGPLAFQLDRLFPGRYLGFHPMAGKETGGLESASGDLFKGAVCVLVPGPSSGNEALALGRELASWLGARWILLGPGEHDRAAAVVSHLPMLISLGLMELARRRDQGGGAFGMAAGSFRDATRVSMSQPWLLAQVLSMNRGSVKEVLGELCSILGELASMDQGDLEALAGELGSLRRRLGEEKGWSC</sequence>
<dbReference type="PANTHER" id="PTHR21363">
    <property type="entry name" value="PREPHENATE DEHYDROGENASE"/>
    <property type="match status" value="1"/>
</dbReference>
<dbReference type="PATRIC" id="fig|525903.6.peg.1628"/>
<evidence type="ECO:0000313" key="3">
    <source>
        <dbReference type="EMBL" id="ACZ19852.1"/>
    </source>
</evidence>
<keyword evidence="1" id="KW-0560">Oxidoreductase</keyword>
<dbReference type="SUPFAM" id="SSF48179">
    <property type="entry name" value="6-phosphogluconate dehydrogenase C-terminal domain-like"/>
    <property type="match status" value="1"/>
</dbReference>
<dbReference type="STRING" id="525903.Taci_1638"/>
<dbReference type="InterPro" id="IPR036291">
    <property type="entry name" value="NAD(P)-bd_dom_sf"/>
</dbReference>
<reference evidence="3 4" key="1">
    <citation type="journal article" date="2009" name="Stand. Genomic Sci.">
        <title>Complete genome sequence of Thermanaerovibrio acidaminovorans type strain (Su883).</title>
        <authorList>
            <person name="Chovatia M."/>
            <person name="Sikorski J."/>
            <person name="Schroder M."/>
            <person name="Lapidus A."/>
            <person name="Nolan M."/>
            <person name="Tice H."/>
            <person name="Glavina Del Rio T."/>
            <person name="Copeland A."/>
            <person name="Cheng J.F."/>
            <person name="Lucas S."/>
            <person name="Chen F."/>
            <person name="Bruce D."/>
            <person name="Goodwin L."/>
            <person name="Pitluck S."/>
            <person name="Ivanova N."/>
            <person name="Mavromatis K."/>
            <person name="Ovchinnikova G."/>
            <person name="Pati A."/>
            <person name="Chen A."/>
            <person name="Palaniappan K."/>
            <person name="Land M."/>
            <person name="Hauser L."/>
            <person name="Chang Y.J."/>
            <person name="Jeffries C.D."/>
            <person name="Chain P."/>
            <person name="Saunders E."/>
            <person name="Detter J.C."/>
            <person name="Brettin T."/>
            <person name="Rohde M."/>
            <person name="Goker M."/>
            <person name="Spring S."/>
            <person name="Bristow J."/>
            <person name="Markowitz V."/>
            <person name="Hugenholtz P."/>
            <person name="Kyrpides N.C."/>
            <person name="Klenk H.P."/>
            <person name="Eisen J.A."/>
        </authorList>
    </citation>
    <scope>NUCLEOTIDE SEQUENCE [LARGE SCALE GENOMIC DNA]</scope>
    <source>
        <strain evidence="4">ATCC 49978 / DSM 6589 / Su883</strain>
    </source>
</reference>
<dbReference type="Proteomes" id="UP000002030">
    <property type="component" value="Chromosome"/>
</dbReference>
<gene>
    <name evidence="3" type="ordered locus">Taci_1638</name>
</gene>
<dbReference type="InterPro" id="IPR046825">
    <property type="entry name" value="PDH_C"/>
</dbReference>
<dbReference type="EnsemblBacteria" id="ACZ19852">
    <property type="protein sequence ID" value="ACZ19852"/>
    <property type="gene ID" value="Taci_1638"/>
</dbReference>
<dbReference type="GO" id="GO:0008977">
    <property type="term" value="F:prephenate dehydrogenase (NAD+) activity"/>
    <property type="evidence" value="ECO:0007669"/>
    <property type="project" value="InterPro"/>
</dbReference>
<dbReference type="OrthoDB" id="9802008at2"/>
<feature type="domain" description="Prephenate/arogenate dehydrogenase" evidence="2">
    <location>
        <begin position="5"/>
        <end position="283"/>
    </location>
</feature>
<dbReference type="Gene3D" id="1.10.3660.10">
    <property type="entry name" value="6-phosphogluconate dehydrogenase C-terminal like domain"/>
    <property type="match status" value="1"/>
</dbReference>
<dbReference type="Gene3D" id="3.40.50.720">
    <property type="entry name" value="NAD(P)-binding Rossmann-like Domain"/>
    <property type="match status" value="1"/>
</dbReference>
<evidence type="ECO:0000256" key="1">
    <source>
        <dbReference type="ARBA" id="ARBA00023002"/>
    </source>
</evidence>
<keyword evidence="4" id="KW-1185">Reference proteome</keyword>
<dbReference type="InterPro" id="IPR046826">
    <property type="entry name" value="PDH_N"/>
</dbReference>
<evidence type="ECO:0000313" key="4">
    <source>
        <dbReference type="Proteomes" id="UP000002030"/>
    </source>
</evidence>
<protein>
    <submittedName>
        <fullName evidence="3">Prephenate dehydrogenase</fullName>
    </submittedName>
</protein>
<dbReference type="GO" id="GO:0070403">
    <property type="term" value="F:NAD+ binding"/>
    <property type="evidence" value="ECO:0007669"/>
    <property type="project" value="InterPro"/>
</dbReference>
<dbReference type="KEGG" id="tai:Taci_1638"/>
<dbReference type="InterPro" id="IPR003099">
    <property type="entry name" value="Prephen_DH"/>
</dbReference>
<dbReference type="InterPro" id="IPR008927">
    <property type="entry name" value="6-PGluconate_DH-like_C_sf"/>
</dbReference>
<dbReference type="HOGENOM" id="CLU_055968_2_0_0"/>
<proteinExistence type="predicted"/>
<dbReference type="eggNOG" id="COG0287">
    <property type="taxonomic scope" value="Bacteria"/>
</dbReference>